<reference evidence="3" key="1">
    <citation type="submission" date="2025-08" db="UniProtKB">
        <authorList>
            <consortium name="RefSeq"/>
        </authorList>
    </citation>
    <scope>IDENTIFICATION</scope>
    <source>
        <tissue evidence="3">Whole blood</tissue>
    </source>
</reference>
<keyword evidence="2" id="KW-1185">Reference proteome</keyword>
<name>A0A9W2W5S4_PANPR</name>
<protein>
    <submittedName>
        <fullName evidence="3">Killin</fullName>
    </submittedName>
</protein>
<evidence type="ECO:0000313" key="3">
    <source>
        <dbReference type="RefSeq" id="XP_053766156.1"/>
    </source>
</evidence>
<feature type="region of interest" description="Disordered" evidence="1">
    <location>
        <begin position="128"/>
        <end position="148"/>
    </location>
</feature>
<proteinExistence type="predicted"/>
<evidence type="ECO:0000313" key="2">
    <source>
        <dbReference type="Proteomes" id="UP001165780"/>
    </source>
</evidence>
<dbReference type="RefSeq" id="XP_053766156.1">
    <property type="nucleotide sequence ID" value="XM_053910181.1"/>
</dbReference>
<accession>A0A9W2W5S4</accession>
<sequence>MDRRGPASALAPSRAAQPGAAAPASGRGRGDLGGFKRRWRDSRAAVGNYFQEEVTCFLVGELSKFPLPYDGLGGKCFASFARGAPGWSGSGTPSLRVAAESSSDGPPAQARSVLAPWEAGYTSTHIQARAPASPHRWPRSPTLADHRGRASWPSPFACYLPSKLKGQDPRSELRVGQHCAFPTVGERVGPLGSGISLASALPLRANPSALCSQGKRVSAAAARCLNSPVLQQTSSHYPRAGDAPHLL</sequence>
<dbReference type="CTD" id="100144748"/>
<evidence type="ECO:0000256" key="1">
    <source>
        <dbReference type="SAM" id="MobiDB-lite"/>
    </source>
</evidence>
<dbReference type="AlphaFoldDB" id="A0A9W2W5S4"/>
<gene>
    <name evidence="3" type="primary">KLLN</name>
</gene>
<dbReference type="Proteomes" id="UP001165780">
    <property type="component" value="Unplaced"/>
</dbReference>
<feature type="region of interest" description="Disordered" evidence="1">
    <location>
        <begin position="1"/>
        <end position="35"/>
    </location>
</feature>
<feature type="compositionally biased region" description="Low complexity" evidence="1">
    <location>
        <begin position="11"/>
        <end position="26"/>
    </location>
</feature>
<dbReference type="GeneID" id="128779084"/>
<organism evidence="2 3">
    <name type="scientific">Panthera pardus</name>
    <name type="common">Leopard</name>
    <name type="synonym">Felis pardus</name>
    <dbReference type="NCBI Taxonomy" id="9691"/>
    <lineage>
        <taxon>Eukaryota</taxon>
        <taxon>Metazoa</taxon>
        <taxon>Chordata</taxon>
        <taxon>Craniata</taxon>
        <taxon>Vertebrata</taxon>
        <taxon>Euteleostomi</taxon>
        <taxon>Mammalia</taxon>
        <taxon>Eutheria</taxon>
        <taxon>Laurasiatheria</taxon>
        <taxon>Carnivora</taxon>
        <taxon>Feliformia</taxon>
        <taxon>Felidae</taxon>
        <taxon>Pantherinae</taxon>
        <taxon>Panthera</taxon>
    </lineage>
</organism>